<dbReference type="RefSeq" id="WP_310024057.1">
    <property type="nucleotide sequence ID" value="NZ_JAVDVI010000001.1"/>
</dbReference>
<dbReference type="EMBL" id="JAVDVI010000001">
    <property type="protein sequence ID" value="MDR6966457.1"/>
    <property type="molecule type" value="Genomic_DNA"/>
</dbReference>
<evidence type="ECO:0000313" key="2">
    <source>
        <dbReference type="Proteomes" id="UP001255185"/>
    </source>
</evidence>
<organism evidence="1 2">
    <name type="scientific">Flavobacterium arsenatis</name>
    <dbReference type="NCBI Taxonomy" id="1484332"/>
    <lineage>
        <taxon>Bacteria</taxon>
        <taxon>Pseudomonadati</taxon>
        <taxon>Bacteroidota</taxon>
        <taxon>Flavobacteriia</taxon>
        <taxon>Flavobacteriales</taxon>
        <taxon>Flavobacteriaceae</taxon>
        <taxon>Flavobacterium</taxon>
    </lineage>
</organism>
<comment type="caution">
    <text evidence="1">The sequence shown here is derived from an EMBL/GenBank/DDBJ whole genome shotgun (WGS) entry which is preliminary data.</text>
</comment>
<name>A0ABU1TM08_9FLAO</name>
<proteinExistence type="predicted"/>
<protein>
    <recommendedName>
        <fullName evidence="3">Carboxypeptidase-like regulatory domain-containing protein</fullName>
    </recommendedName>
</protein>
<gene>
    <name evidence="1" type="ORF">J2X31_000450</name>
</gene>
<dbReference type="Proteomes" id="UP001255185">
    <property type="component" value="Unassembled WGS sequence"/>
</dbReference>
<keyword evidence="2" id="KW-1185">Reference proteome</keyword>
<evidence type="ECO:0008006" key="3">
    <source>
        <dbReference type="Google" id="ProtNLM"/>
    </source>
</evidence>
<sequence length="252" mass="28746">MKSNSTFQIFLFFVSQFVFSQSEKLLYGKISVKDATPQGVHILNLMNEKETVSDSKGAFLIEAKPDDLLVFSANHLDYMRKIIETSDYNSPVLIIEMTSKINELDEVEVRNYSHLNAESLGITNGVKTYTPAERKLKTAGDFKPIHLLSILGGSLPVDPILNAINGRTKRLKEEIKIEKKERYLSKLEELYSGTFYTEKLKINADYVDGFKYYLIDNDEFIAVLNRSNEAQISFLMSQLSVEYNNLISNDKN</sequence>
<accession>A0ABU1TM08</accession>
<reference evidence="1 2" key="1">
    <citation type="submission" date="2023-07" db="EMBL/GenBank/DDBJ databases">
        <title>Sorghum-associated microbial communities from plants grown in Nebraska, USA.</title>
        <authorList>
            <person name="Schachtman D."/>
        </authorList>
    </citation>
    <scope>NUCLEOTIDE SEQUENCE [LARGE SCALE GENOMIC DNA]</scope>
    <source>
        <strain evidence="1 2">3773</strain>
    </source>
</reference>
<evidence type="ECO:0000313" key="1">
    <source>
        <dbReference type="EMBL" id="MDR6966457.1"/>
    </source>
</evidence>